<feature type="compositionally biased region" description="Polar residues" evidence="2">
    <location>
        <begin position="1095"/>
        <end position="1104"/>
    </location>
</feature>
<dbReference type="GO" id="GO:0007039">
    <property type="term" value="P:protein catabolic process in the vacuole"/>
    <property type="evidence" value="ECO:0007669"/>
    <property type="project" value="TreeGrafter"/>
</dbReference>
<feature type="domain" description="Nitrogen regulatory protein areA GATA-like" evidence="3">
    <location>
        <begin position="46"/>
        <end position="73"/>
    </location>
</feature>
<dbReference type="EMBL" id="NHTK01006131">
    <property type="protein sequence ID" value="PPQ63119.1"/>
    <property type="molecule type" value="Genomic_DNA"/>
</dbReference>
<keyword evidence="5" id="KW-1185">Reference proteome</keyword>
<feature type="compositionally biased region" description="Pro residues" evidence="2">
    <location>
        <begin position="1179"/>
        <end position="1192"/>
    </location>
</feature>
<dbReference type="SUPFAM" id="SSF48403">
    <property type="entry name" value="Ankyrin repeat"/>
    <property type="match status" value="1"/>
</dbReference>
<feature type="compositionally biased region" description="Low complexity" evidence="2">
    <location>
        <begin position="255"/>
        <end position="280"/>
    </location>
</feature>
<feature type="compositionally biased region" description="Low complexity" evidence="2">
    <location>
        <begin position="867"/>
        <end position="885"/>
    </location>
</feature>
<feature type="compositionally biased region" description="Gly residues" evidence="2">
    <location>
        <begin position="578"/>
        <end position="587"/>
    </location>
</feature>
<dbReference type="InterPro" id="IPR002110">
    <property type="entry name" value="Ankyrin_rpt"/>
</dbReference>
<dbReference type="InterPro" id="IPR013860">
    <property type="entry name" value="AreA_GATA"/>
</dbReference>
<dbReference type="PROSITE" id="PS50297">
    <property type="entry name" value="ANK_REP_REGION"/>
    <property type="match status" value="2"/>
</dbReference>
<feature type="compositionally biased region" description="Basic and acidic residues" evidence="2">
    <location>
        <begin position="1038"/>
        <end position="1055"/>
    </location>
</feature>
<feature type="repeat" description="ANK" evidence="1">
    <location>
        <begin position="1689"/>
        <end position="1718"/>
    </location>
</feature>
<dbReference type="PANTHER" id="PTHR28051">
    <property type="entry name" value="PROTEIN MTL1-RELATED"/>
    <property type="match status" value="1"/>
</dbReference>
<protein>
    <recommendedName>
        <fullName evidence="3">Nitrogen regulatory protein areA GATA-like domain-containing protein</fullName>
    </recommendedName>
</protein>
<feature type="compositionally biased region" description="Polar residues" evidence="2">
    <location>
        <begin position="1428"/>
        <end position="1441"/>
    </location>
</feature>
<feature type="compositionally biased region" description="Low complexity" evidence="2">
    <location>
        <begin position="1397"/>
        <end position="1411"/>
    </location>
</feature>
<feature type="compositionally biased region" description="Low complexity" evidence="2">
    <location>
        <begin position="417"/>
        <end position="463"/>
    </location>
</feature>
<feature type="compositionally biased region" description="Pro residues" evidence="2">
    <location>
        <begin position="1374"/>
        <end position="1387"/>
    </location>
</feature>
<feature type="compositionally biased region" description="Low complexity" evidence="2">
    <location>
        <begin position="832"/>
        <end position="845"/>
    </location>
</feature>
<evidence type="ECO:0000256" key="2">
    <source>
        <dbReference type="SAM" id="MobiDB-lite"/>
    </source>
</evidence>
<accession>A0A409VB52</accession>
<dbReference type="STRING" id="181874.A0A409VB52"/>
<feature type="region of interest" description="Disordered" evidence="2">
    <location>
        <begin position="672"/>
        <end position="1442"/>
    </location>
</feature>
<feature type="region of interest" description="Disordered" evidence="2">
    <location>
        <begin position="104"/>
        <end position="300"/>
    </location>
</feature>
<feature type="compositionally biased region" description="Basic and acidic residues" evidence="2">
    <location>
        <begin position="1231"/>
        <end position="1248"/>
    </location>
</feature>
<feature type="compositionally biased region" description="Basic and acidic residues" evidence="2">
    <location>
        <begin position="903"/>
        <end position="936"/>
    </location>
</feature>
<dbReference type="SMART" id="SM00248">
    <property type="entry name" value="ANK"/>
    <property type="match status" value="4"/>
</dbReference>
<dbReference type="Proteomes" id="UP000284842">
    <property type="component" value="Unassembled WGS sequence"/>
</dbReference>
<feature type="compositionally biased region" description="Polar residues" evidence="2">
    <location>
        <begin position="1078"/>
        <end position="1087"/>
    </location>
</feature>
<dbReference type="PROSITE" id="PS50088">
    <property type="entry name" value="ANK_REPEAT"/>
    <property type="match status" value="3"/>
</dbReference>
<feature type="region of interest" description="Disordered" evidence="2">
    <location>
        <begin position="550"/>
        <end position="608"/>
    </location>
</feature>
<proteinExistence type="predicted"/>
<feature type="compositionally biased region" description="Basic and acidic residues" evidence="2">
    <location>
        <begin position="1124"/>
        <end position="1148"/>
    </location>
</feature>
<feature type="repeat" description="ANK" evidence="1">
    <location>
        <begin position="1576"/>
        <end position="1608"/>
    </location>
</feature>
<feature type="repeat" description="ANK" evidence="1">
    <location>
        <begin position="1639"/>
        <end position="1671"/>
    </location>
</feature>
<keyword evidence="1" id="KW-0040">ANK repeat</keyword>
<feature type="compositionally biased region" description="Acidic residues" evidence="2">
    <location>
        <begin position="340"/>
        <end position="357"/>
    </location>
</feature>
<feature type="compositionally biased region" description="Polar residues" evidence="2">
    <location>
        <begin position="152"/>
        <end position="165"/>
    </location>
</feature>
<feature type="compositionally biased region" description="Low complexity" evidence="2">
    <location>
        <begin position="365"/>
        <end position="375"/>
    </location>
</feature>
<dbReference type="Pfam" id="PF12796">
    <property type="entry name" value="Ank_2"/>
    <property type="match status" value="1"/>
</dbReference>
<gene>
    <name evidence="4" type="ORF">CVT24_005829</name>
</gene>
<feature type="region of interest" description="Disordered" evidence="2">
    <location>
        <begin position="335"/>
        <end position="508"/>
    </location>
</feature>
<organism evidence="4 5">
    <name type="scientific">Panaeolus cyanescens</name>
    <dbReference type="NCBI Taxonomy" id="181874"/>
    <lineage>
        <taxon>Eukaryota</taxon>
        <taxon>Fungi</taxon>
        <taxon>Dikarya</taxon>
        <taxon>Basidiomycota</taxon>
        <taxon>Agaricomycotina</taxon>
        <taxon>Agaricomycetes</taxon>
        <taxon>Agaricomycetidae</taxon>
        <taxon>Agaricales</taxon>
        <taxon>Agaricineae</taxon>
        <taxon>Galeropsidaceae</taxon>
        <taxon>Panaeolus</taxon>
    </lineage>
</organism>
<dbReference type="InterPro" id="IPR052292">
    <property type="entry name" value="Glucose_repression_reg"/>
</dbReference>
<sequence>MSNYLPVLLVSVTTNAIPDDSSVSTLPRGQVDYLSHEWQEEDVWRSWRNMTRQKNEIANGARLENASWRTWWKQRNKLKTVSPETLNWLKDSDVTWLYGPLHTAVEWTPPPKPAPVKDDTVSTAGPHDTLDLSSSRGLRPTPYKPILKHRSISQLLTSDLPTSPIFSPHESEEEDEAENSNQDPSSSTVNQAGFSSSKPHNLPLRPRLPHTKSDTSITRYGPSRVFRKHSPPRIDPPGLDPPSESTSQSPPPASTPHAPGSIRSSISNDSTSSAGASSVADSEHRSRHDHRHNNGQKKKHITFNTFVEQCIAIEKPKKSLSGFFSTGEEASWMQPRVAYVDEEGYEEDQEEESEEDVYTPHAVWHNQQQHQQNLLLDRRRDSPLDEDEDEDEDDDVIEIRPSSYRTNPTPKKHRSQSKVSTTSSSSSASTSTTTSSEASGSTYTSTSTDPTSSPGGSLSPTRPSSKRKSSVSSVSTSSTSTATTKARRTSTSAYRPRGPPPPLLRAPSDHVHVTIAPIAPTLLKTTPVSWAEGFGDESAASDDGMSGWVRWLTGEQDGNGKGKSKQHSTPRTPIPGRGSAGSFGTGRGNVRYDGWNGEDDEDGQVSDGTPVELVYVPPLGSNYALGMGEYEDSEGYAGAYASGYGMDGSRSARGGYGGYGAYGGAYGYAVEDEEDDEAENEQAPVPVGFGNARSATSGSARGGSSSSSSMRRSGSCSDLPAVGMLGSIGGRSSSKNHSNNNSSTPIPIRGSSGGGTAVPSVIIDQHRPSRRSLQDEEDGGDDSPYGFFGGPDLGEDYFYARRGGRGYERGSGGAYSSKQADVKQEGYPYDPTVTSTSGKSAGGTSEMFEYPGPTSYSGNTAPVQIGSSRPSSSSTSPTTIVTPSSAQQPSVLRSRSIGIPNARDWERERERDKDRQRQRQRDRERATVGNGEERQGRSRSRSQSRTPSPAFMAPVTSGTMGVGSPLKNGIVVGSAAGGGSLSASNSSASLGSVSSGDASRSSRTGSSVNGELLSPPQGGHARGRGLHVDTTPYLQHNNGRDKDRGDKDRDAEQPRRGRSSTRGSSTSSSWERERASSGVGNSTSPIGSLSPDGGHSQSVYSGTTIRGGIGSALGKSAVVLASGGRERKASDEKEDKRGRERRGRDRTSGKMLSASEESVGMVLDPVPQQKPESPKPAISAPPQPPVSVPGPVPMDVSFSSTTSSSSTSASTVVPAKSSGNVDISMDDEHDDPVSRELRFMRHAEEEARRRNHPTPSNSPVVEMRMAVVENRRQPGDDKDDDSSATSVSAGASTPTSSTGGTGSTSPPPLDDTLGTPMSVDKSPIIPPPPPTCTPMSPVTPTHGRATSVSSFNSSIASSSGSSTVTASPLSPTKMRPPPLIPSPPLPAKPSTSFTAVSSPAPWTPAAPSNASGTHAHLQQQRDHDASLSPASSHGGSDSGVPNTIMGKAVDIVSSAGAFFGFWGGPSGGGPTDEDEKATHILCSSTENEEEFLSMIEEKLKSSPSLNEAYLVKMLSYAEFRGYTKSVPVLLEHGAPIDDRTVGPIGHYWAVHPTDMVIAMYQSLLHAGWNINMRLKYEGDALMQAVKKDNKTLVQWLLEHGANPSVNDRFMKHTVLECAVLNASPAVVDVLIHEGKAKPDACRALEYAAREGKLKIVQVLLDLGADVNRMADPATMVYISPEDNKKGFGSALHRAAEKGHGDVVRLLLDRGANVHLRDTLGLTPYDWAKKMWRMKTMMALNAAMKSGT</sequence>
<feature type="compositionally biased region" description="Low complexity" evidence="2">
    <location>
        <begin position="1283"/>
        <end position="1298"/>
    </location>
</feature>
<feature type="compositionally biased region" description="Polar residues" evidence="2">
    <location>
        <begin position="854"/>
        <end position="866"/>
    </location>
</feature>
<feature type="compositionally biased region" description="Low complexity" evidence="2">
    <location>
        <begin position="981"/>
        <end position="1010"/>
    </location>
</feature>
<dbReference type="Gene3D" id="1.25.40.20">
    <property type="entry name" value="Ankyrin repeat-containing domain"/>
    <property type="match status" value="1"/>
</dbReference>
<feature type="compositionally biased region" description="Low complexity" evidence="2">
    <location>
        <begin position="732"/>
        <end position="743"/>
    </location>
</feature>
<feature type="compositionally biased region" description="Acidic residues" evidence="2">
    <location>
        <begin position="384"/>
        <end position="396"/>
    </location>
</feature>
<dbReference type="Pfam" id="PF13857">
    <property type="entry name" value="Ank_5"/>
    <property type="match status" value="1"/>
</dbReference>
<feature type="compositionally biased region" description="Low complexity" evidence="2">
    <location>
        <begin position="1060"/>
        <end position="1069"/>
    </location>
</feature>
<reference evidence="4 5" key="1">
    <citation type="journal article" date="2018" name="Evol. Lett.">
        <title>Horizontal gene cluster transfer increased hallucinogenic mushroom diversity.</title>
        <authorList>
            <person name="Reynolds H.T."/>
            <person name="Vijayakumar V."/>
            <person name="Gluck-Thaler E."/>
            <person name="Korotkin H.B."/>
            <person name="Matheny P.B."/>
            <person name="Slot J.C."/>
        </authorList>
    </citation>
    <scope>NUCLEOTIDE SEQUENCE [LARGE SCALE GENOMIC DNA]</scope>
    <source>
        <strain evidence="4 5">2629</strain>
    </source>
</reference>
<dbReference type="GO" id="GO:0005773">
    <property type="term" value="C:vacuole"/>
    <property type="evidence" value="ECO:0007669"/>
    <property type="project" value="GOC"/>
</dbReference>
<feature type="compositionally biased region" description="Low complexity" evidence="2">
    <location>
        <begin position="1333"/>
        <end position="1370"/>
    </location>
</feature>
<evidence type="ECO:0000313" key="4">
    <source>
        <dbReference type="EMBL" id="PPQ63119.1"/>
    </source>
</evidence>
<evidence type="ECO:0000256" key="1">
    <source>
        <dbReference type="PROSITE-ProRule" id="PRU00023"/>
    </source>
</evidence>
<dbReference type="InterPro" id="IPR036770">
    <property type="entry name" value="Ankyrin_rpt-contain_sf"/>
</dbReference>
<feature type="compositionally biased region" description="Low complexity" evidence="2">
    <location>
        <begin position="470"/>
        <end position="496"/>
    </location>
</feature>
<dbReference type="GO" id="GO:0042149">
    <property type="term" value="P:cellular response to glucose starvation"/>
    <property type="evidence" value="ECO:0007669"/>
    <property type="project" value="TreeGrafter"/>
</dbReference>
<comment type="caution">
    <text evidence="4">The sequence shown here is derived from an EMBL/GenBank/DDBJ whole genome shotgun (WGS) entry which is preliminary data.</text>
</comment>
<dbReference type="OrthoDB" id="5563539at2759"/>
<name>A0A409VB52_9AGAR</name>
<feature type="compositionally biased region" description="Low complexity" evidence="2">
    <location>
        <begin position="1193"/>
        <end position="1218"/>
    </location>
</feature>
<evidence type="ECO:0000259" key="3">
    <source>
        <dbReference type="Pfam" id="PF08550"/>
    </source>
</evidence>
<dbReference type="PANTHER" id="PTHR28051:SF1">
    <property type="entry name" value="PROTEIN MTL1-RELATED"/>
    <property type="match status" value="1"/>
</dbReference>
<feature type="compositionally biased region" description="Low complexity" evidence="2">
    <location>
        <begin position="692"/>
        <end position="717"/>
    </location>
</feature>
<dbReference type="InParanoid" id="A0A409VB52"/>
<evidence type="ECO:0000313" key="5">
    <source>
        <dbReference type="Proteomes" id="UP000284842"/>
    </source>
</evidence>
<dbReference type="Pfam" id="PF08550">
    <property type="entry name" value="GATA_AreA"/>
    <property type="match status" value="1"/>
</dbReference>
<feature type="compositionally biased region" description="Polar residues" evidence="2">
    <location>
        <begin position="182"/>
        <end position="199"/>
    </location>
</feature>
<feature type="compositionally biased region" description="Basic residues" evidence="2">
    <location>
        <begin position="287"/>
        <end position="300"/>
    </location>
</feature>